<dbReference type="EMBL" id="SGOB01000003">
    <property type="protein sequence ID" value="TRA88272.1"/>
    <property type="molecule type" value="Genomic_DNA"/>
</dbReference>
<organism evidence="1 2">
    <name type="scientific">Rhizobium rhizogenes</name>
    <name type="common">Agrobacterium rhizogenes</name>
    <dbReference type="NCBI Taxonomy" id="359"/>
    <lineage>
        <taxon>Bacteria</taxon>
        <taxon>Pseudomonadati</taxon>
        <taxon>Pseudomonadota</taxon>
        <taxon>Alphaproteobacteria</taxon>
        <taxon>Hyphomicrobiales</taxon>
        <taxon>Rhizobiaceae</taxon>
        <taxon>Rhizobium/Agrobacterium group</taxon>
        <taxon>Rhizobium</taxon>
    </lineage>
</organism>
<gene>
    <name evidence="1" type="ORF">EXN24_17260</name>
</gene>
<sequence length="116" mass="12675">MGYQNVSEAFIALKAALTVAKKICTLSRDICLSITDRCNGRQLNFENGCAIITVVEDGLIVRVSAGDLLTFYGIQTVIEGRLWEIAPSAASSMTWLPAQESRSGQFPRTATTDMRE</sequence>
<dbReference type="RefSeq" id="WP_142851333.1">
    <property type="nucleotide sequence ID" value="NZ_SGOB01000003.1"/>
</dbReference>
<dbReference type="Proteomes" id="UP000320858">
    <property type="component" value="Unassembled WGS sequence"/>
</dbReference>
<accession>A0AA94VBY6</accession>
<proteinExistence type="predicted"/>
<evidence type="ECO:0000313" key="1">
    <source>
        <dbReference type="EMBL" id="TRA88272.1"/>
    </source>
</evidence>
<evidence type="ECO:0000313" key="2">
    <source>
        <dbReference type="Proteomes" id="UP000320858"/>
    </source>
</evidence>
<dbReference type="AlphaFoldDB" id="A0AA94VBY6"/>
<protein>
    <submittedName>
        <fullName evidence="1">Uncharacterized protein</fullName>
    </submittedName>
</protein>
<comment type="caution">
    <text evidence="1">The sequence shown here is derived from an EMBL/GenBank/DDBJ whole genome shotgun (WGS) entry which is preliminary data.</text>
</comment>
<name>A0AA94VBY6_RHIRH</name>
<reference evidence="1 2" key="1">
    <citation type="journal article" date="2019" name="Appl. Microbiol. Biotechnol.">
        <title>Differential efficiency of wild type rhizogenic strains for rol gene transformation of plants.</title>
        <authorList>
            <person name="Desmet S."/>
            <person name="De Keyser E."/>
            <person name="Van Vaerenbergh J."/>
            <person name="Baeyen S."/>
            <person name="Van Huylenbroeck J."/>
            <person name="Geelen D."/>
            <person name="Dhooghe E."/>
        </authorList>
    </citation>
    <scope>NUCLEOTIDE SEQUENCE [LARGE SCALE GENOMIC DNA]</scope>
    <source>
        <strain evidence="1 2">B 4.1</strain>
    </source>
</reference>